<evidence type="ECO:0000313" key="2">
    <source>
        <dbReference type="EMBL" id="KGG52829.1"/>
    </source>
</evidence>
<dbReference type="OrthoDB" id="552755at2759"/>
<accession>A0A098VVF3</accession>
<feature type="region of interest" description="Disordered" evidence="1">
    <location>
        <begin position="1"/>
        <end position="85"/>
    </location>
</feature>
<dbReference type="AlphaFoldDB" id="A0A098VVF3"/>
<evidence type="ECO:0000313" key="3">
    <source>
        <dbReference type="Proteomes" id="UP000029725"/>
    </source>
</evidence>
<gene>
    <name evidence="2" type="ORF">DI09_130p40</name>
</gene>
<dbReference type="HOGENOM" id="CLU_731747_0_0_1"/>
<feature type="compositionally biased region" description="Pro residues" evidence="1">
    <location>
        <begin position="22"/>
        <end position="34"/>
    </location>
</feature>
<dbReference type="InterPro" id="IPR037647">
    <property type="entry name" value="HIRIP3"/>
</dbReference>
<proteinExistence type="predicted"/>
<feature type="compositionally biased region" description="Low complexity" evidence="1">
    <location>
        <begin position="60"/>
        <end position="80"/>
    </location>
</feature>
<dbReference type="GO" id="GO:0005634">
    <property type="term" value="C:nucleus"/>
    <property type="evidence" value="ECO:0007669"/>
    <property type="project" value="TreeGrafter"/>
</dbReference>
<dbReference type="RefSeq" id="XP_013239265.1">
    <property type="nucleotide sequence ID" value="XM_013383811.1"/>
</dbReference>
<sequence>MAFRKGGNKSEDGVAISKKPTPRPSDVPVQPQPTIPSKRRSISTERPASCSTKSDHPSAKRSSSNSSSRDSRSSKTVSTSKAKDHEKTLEKLKFYISKCGVRKNWKSELDGLPPLKCVEKLKGILADLGMTGRPSLAQCKAIKEKLELQRELDDLISSETERQDKPCASEEDASNDSQGLSDGETPPKKVSTLFYGRICIIIYYRLEKQNKFYTPKFMDFNASLNSSLQVQYCLTWAPPPLGPLCFGEDFFSIGEFLPILSKLLGPATRDTVSSVESSQPEFSFDDFDDVLSASTQTSVGSDESNDPSLLLKSLNSHLLHVSEFIQKIDENYLASIGNVPLTAQSMLTHDIYSLEEDIAILGAIKQQLVNSLNKDTNL</sequence>
<evidence type="ECO:0000256" key="1">
    <source>
        <dbReference type="SAM" id="MobiDB-lite"/>
    </source>
</evidence>
<organism evidence="2 3">
    <name type="scientific">Mitosporidium daphniae</name>
    <dbReference type="NCBI Taxonomy" id="1485682"/>
    <lineage>
        <taxon>Eukaryota</taxon>
        <taxon>Fungi</taxon>
        <taxon>Fungi incertae sedis</taxon>
        <taxon>Microsporidia</taxon>
        <taxon>Mitosporidium</taxon>
    </lineage>
</organism>
<dbReference type="GeneID" id="25258285"/>
<keyword evidence="3" id="KW-1185">Reference proteome</keyword>
<feature type="compositionally biased region" description="Basic and acidic residues" evidence="1">
    <location>
        <begin position="158"/>
        <end position="168"/>
    </location>
</feature>
<dbReference type="PANTHER" id="PTHR15410:SF2">
    <property type="entry name" value="HIRA-INTERACTING PROTEIN 3"/>
    <property type="match status" value="1"/>
</dbReference>
<comment type="caution">
    <text evidence="2">The sequence shown here is derived from an EMBL/GenBank/DDBJ whole genome shotgun (WGS) entry which is preliminary data.</text>
</comment>
<name>A0A098VVF3_9MICR</name>
<reference evidence="2 3" key="1">
    <citation type="submission" date="2014-04" db="EMBL/GenBank/DDBJ databases">
        <title>A new species of microsporidia sheds light on the evolution of extreme parasitism.</title>
        <authorList>
            <person name="Haag K.L."/>
            <person name="James T.Y."/>
            <person name="Larsson R."/>
            <person name="Schaer T.M."/>
            <person name="Refardt D."/>
            <person name="Pombert J.-F."/>
            <person name="Ebert D."/>
        </authorList>
    </citation>
    <scope>NUCLEOTIDE SEQUENCE [LARGE SCALE GENOMIC DNA]</scope>
    <source>
        <strain evidence="2 3">UGP3</strain>
        <tissue evidence="2">Spores</tissue>
    </source>
</reference>
<dbReference type="Proteomes" id="UP000029725">
    <property type="component" value="Unassembled WGS sequence"/>
</dbReference>
<dbReference type="EMBL" id="JMKJ01000034">
    <property type="protein sequence ID" value="KGG52829.1"/>
    <property type="molecule type" value="Genomic_DNA"/>
</dbReference>
<feature type="region of interest" description="Disordered" evidence="1">
    <location>
        <begin position="158"/>
        <end position="185"/>
    </location>
</feature>
<protein>
    <submittedName>
        <fullName evidence="2">Uncharacterized protein</fullName>
    </submittedName>
</protein>
<dbReference type="VEuPathDB" id="MicrosporidiaDB:DI09_130p40"/>
<dbReference type="PANTHER" id="PTHR15410">
    <property type="entry name" value="HIRA-INTERACTING PROTEIN 3"/>
    <property type="match status" value="1"/>
</dbReference>